<dbReference type="SUPFAM" id="SSF53649">
    <property type="entry name" value="Alkaline phosphatase-like"/>
    <property type="match status" value="1"/>
</dbReference>
<gene>
    <name evidence="5" type="ORF">KO481_11600</name>
</gene>
<feature type="signal peptide" evidence="4">
    <location>
        <begin position="1"/>
        <end position="33"/>
    </location>
</feature>
<dbReference type="Pfam" id="PF04185">
    <property type="entry name" value="Phosphoesterase"/>
    <property type="match status" value="1"/>
</dbReference>
<dbReference type="InterPro" id="IPR017850">
    <property type="entry name" value="Alkaline_phosphatase_core_sf"/>
</dbReference>
<evidence type="ECO:0000313" key="5">
    <source>
        <dbReference type="EMBL" id="MBU3062167.1"/>
    </source>
</evidence>
<dbReference type="InterPro" id="IPR007312">
    <property type="entry name" value="Phosphoesterase"/>
</dbReference>
<dbReference type="Proteomes" id="UP000733379">
    <property type="component" value="Unassembled WGS sequence"/>
</dbReference>
<evidence type="ECO:0000256" key="1">
    <source>
        <dbReference type="ARBA" id="ARBA00022525"/>
    </source>
</evidence>
<sequence length="287" mass="30130">MPGISGIARVLGVLTGVAALALAAVSAPPAASAAPIPRFAHIVLVMFENRGYDSIIGGSQAPYFNQLAATGALFTDSHALTHPSQPNYIGLFSGNTQGVTNDSCPHTFNGVDNLGAQLNSSGHSFIGYAESMPGPGYTGCTGSNGRYARKHNGWVNFGTVPPGANQPFSAFPADYSRLPTVAFVSPDMCNDMHDCPVPTGDTWLRNAMGRYADWARANNSLLVVTFDEDEGTGANHIPTIVAGAGVIPGRYAEHIDHYSVLRTIEDAYGLPPLGGAARATPITDIWR</sequence>
<evidence type="ECO:0000313" key="6">
    <source>
        <dbReference type="Proteomes" id="UP000733379"/>
    </source>
</evidence>
<accession>A0ABS6AVU8</accession>
<evidence type="ECO:0000256" key="2">
    <source>
        <dbReference type="ARBA" id="ARBA00022801"/>
    </source>
</evidence>
<comment type="caution">
    <text evidence="5">The sequence shown here is derived from an EMBL/GenBank/DDBJ whole genome shotgun (WGS) entry which is preliminary data.</text>
</comment>
<feature type="chain" id="PRO_5046622229" evidence="4">
    <location>
        <begin position="34"/>
        <end position="287"/>
    </location>
</feature>
<protein>
    <submittedName>
        <fullName evidence="5">Alkaline phosphatase family protein</fullName>
    </submittedName>
</protein>
<evidence type="ECO:0000256" key="3">
    <source>
        <dbReference type="ARBA" id="ARBA00023026"/>
    </source>
</evidence>
<keyword evidence="1" id="KW-0964">Secreted</keyword>
<name>A0ABS6AVU8_9NOCA</name>
<evidence type="ECO:0000256" key="4">
    <source>
        <dbReference type="SAM" id="SignalP"/>
    </source>
</evidence>
<dbReference type="Gene3D" id="3.40.720.10">
    <property type="entry name" value="Alkaline Phosphatase, subunit A"/>
    <property type="match status" value="1"/>
</dbReference>
<reference evidence="5 6" key="1">
    <citation type="submission" date="2021-06" db="EMBL/GenBank/DDBJ databases">
        <title>Actinomycetes sequencing.</title>
        <authorList>
            <person name="Shan Q."/>
        </authorList>
    </citation>
    <scope>NUCLEOTIDE SEQUENCE [LARGE SCALE GENOMIC DNA]</scope>
    <source>
        <strain evidence="5 6">NEAU-G5</strain>
    </source>
</reference>
<keyword evidence="6" id="KW-1185">Reference proteome</keyword>
<dbReference type="PANTHER" id="PTHR31956:SF1">
    <property type="entry name" value="NON-SPECIFIC PHOSPHOLIPASE C1"/>
    <property type="match status" value="1"/>
</dbReference>
<organism evidence="5 6">
    <name type="scientific">Nocardia albiluteola</name>
    <dbReference type="NCBI Taxonomy" id="2842303"/>
    <lineage>
        <taxon>Bacteria</taxon>
        <taxon>Bacillati</taxon>
        <taxon>Actinomycetota</taxon>
        <taxon>Actinomycetes</taxon>
        <taxon>Mycobacteriales</taxon>
        <taxon>Nocardiaceae</taxon>
        <taxon>Nocardia</taxon>
    </lineage>
</organism>
<dbReference type="RefSeq" id="WP_215917044.1">
    <property type="nucleotide sequence ID" value="NZ_JAHKNI010000003.1"/>
</dbReference>
<proteinExistence type="predicted"/>
<keyword evidence="2" id="KW-0378">Hydrolase</keyword>
<dbReference type="EMBL" id="JAHKNI010000003">
    <property type="protein sequence ID" value="MBU3062167.1"/>
    <property type="molecule type" value="Genomic_DNA"/>
</dbReference>
<keyword evidence="3" id="KW-0843">Virulence</keyword>
<dbReference type="PANTHER" id="PTHR31956">
    <property type="entry name" value="NON-SPECIFIC PHOSPHOLIPASE C4-RELATED"/>
    <property type="match status" value="1"/>
</dbReference>
<keyword evidence="4" id="KW-0732">Signal</keyword>